<keyword evidence="3" id="KW-1185">Reference proteome</keyword>
<feature type="domain" description="D-alanyl-D-alanine carboxypeptidase-like core" evidence="1">
    <location>
        <begin position="2"/>
        <end position="109"/>
    </location>
</feature>
<gene>
    <name evidence="2" type="ORF">ACFQV2_09520</name>
</gene>
<dbReference type="InterPro" id="IPR052179">
    <property type="entry name" value="DD-CPase-like"/>
</dbReference>
<dbReference type="EC" id="3.4.-.-" evidence="2"/>
<name>A0ABW2TLQ3_9PSEU</name>
<dbReference type="PANTHER" id="PTHR34385">
    <property type="entry name" value="D-ALANYL-D-ALANINE CARBOXYPEPTIDASE"/>
    <property type="match status" value="1"/>
</dbReference>
<organism evidence="2 3">
    <name type="scientific">Actinokineospora soli</name>
    <dbReference type="NCBI Taxonomy" id="1048753"/>
    <lineage>
        <taxon>Bacteria</taxon>
        <taxon>Bacillati</taxon>
        <taxon>Actinomycetota</taxon>
        <taxon>Actinomycetes</taxon>
        <taxon>Pseudonocardiales</taxon>
        <taxon>Pseudonocardiaceae</taxon>
        <taxon>Actinokineospora</taxon>
    </lineage>
</organism>
<dbReference type="CDD" id="cd14814">
    <property type="entry name" value="Peptidase_M15"/>
    <property type="match status" value="1"/>
</dbReference>
<keyword evidence="2" id="KW-0378">Hydrolase</keyword>
<evidence type="ECO:0000259" key="1">
    <source>
        <dbReference type="Pfam" id="PF02557"/>
    </source>
</evidence>
<protein>
    <submittedName>
        <fullName evidence="2">M15 family metallopeptidase</fullName>
        <ecNumber evidence="2">3.4.-.-</ecNumber>
    </submittedName>
</protein>
<sequence>MRCDAAGAYQAMAQAFGRAFGKPLCITDSYRTFAAQVRLYGEKPALAAVPGTSNHGWGMAVDLCGGVQSFAAPEYRWMAANAGAFGWSNPAWARPGRGREEPWHWEYTG</sequence>
<dbReference type="GO" id="GO:0016787">
    <property type="term" value="F:hydrolase activity"/>
    <property type="evidence" value="ECO:0007669"/>
    <property type="project" value="UniProtKB-KW"/>
</dbReference>
<proteinExistence type="predicted"/>
<dbReference type="Proteomes" id="UP001596512">
    <property type="component" value="Unassembled WGS sequence"/>
</dbReference>
<evidence type="ECO:0000313" key="2">
    <source>
        <dbReference type="EMBL" id="MFC7613776.1"/>
    </source>
</evidence>
<dbReference type="InterPro" id="IPR003709">
    <property type="entry name" value="VanY-like_core_dom"/>
</dbReference>
<dbReference type="Pfam" id="PF02557">
    <property type="entry name" value="VanY"/>
    <property type="match status" value="1"/>
</dbReference>
<dbReference type="Gene3D" id="3.30.1380.10">
    <property type="match status" value="1"/>
</dbReference>
<dbReference type="PANTHER" id="PTHR34385:SF1">
    <property type="entry name" value="PEPTIDOGLYCAN L-ALANYL-D-GLUTAMATE ENDOPEPTIDASE CWLK"/>
    <property type="match status" value="1"/>
</dbReference>
<dbReference type="SUPFAM" id="SSF55166">
    <property type="entry name" value="Hedgehog/DD-peptidase"/>
    <property type="match status" value="1"/>
</dbReference>
<accession>A0ABW2TLQ3</accession>
<dbReference type="InterPro" id="IPR009045">
    <property type="entry name" value="Zn_M74/Hedgehog-like"/>
</dbReference>
<evidence type="ECO:0000313" key="3">
    <source>
        <dbReference type="Proteomes" id="UP001596512"/>
    </source>
</evidence>
<reference evidence="3" key="1">
    <citation type="journal article" date="2019" name="Int. J. Syst. Evol. Microbiol.">
        <title>The Global Catalogue of Microorganisms (GCM) 10K type strain sequencing project: providing services to taxonomists for standard genome sequencing and annotation.</title>
        <authorList>
            <consortium name="The Broad Institute Genomics Platform"/>
            <consortium name="The Broad Institute Genome Sequencing Center for Infectious Disease"/>
            <person name="Wu L."/>
            <person name="Ma J."/>
        </authorList>
    </citation>
    <scope>NUCLEOTIDE SEQUENCE [LARGE SCALE GENOMIC DNA]</scope>
    <source>
        <strain evidence="3">JCM 17695</strain>
    </source>
</reference>
<dbReference type="EMBL" id="JBHTEY010000004">
    <property type="protein sequence ID" value="MFC7613776.1"/>
    <property type="molecule type" value="Genomic_DNA"/>
</dbReference>
<comment type="caution">
    <text evidence="2">The sequence shown here is derived from an EMBL/GenBank/DDBJ whole genome shotgun (WGS) entry which is preliminary data.</text>
</comment>